<feature type="compositionally biased region" description="Low complexity" evidence="1">
    <location>
        <begin position="126"/>
        <end position="141"/>
    </location>
</feature>
<reference evidence="2 3" key="1">
    <citation type="submission" date="2018-02" db="EMBL/GenBank/DDBJ databases">
        <title>The genomes of Aspergillus section Nigri reveals drivers in fungal speciation.</title>
        <authorList>
            <consortium name="DOE Joint Genome Institute"/>
            <person name="Vesth T.C."/>
            <person name="Nybo J."/>
            <person name="Theobald S."/>
            <person name="Brandl J."/>
            <person name="Frisvad J.C."/>
            <person name="Nielsen K.F."/>
            <person name="Lyhne E.K."/>
            <person name="Kogle M.E."/>
            <person name="Kuo A."/>
            <person name="Riley R."/>
            <person name="Clum A."/>
            <person name="Nolan M."/>
            <person name="Lipzen A."/>
            <person name="Salamov A."/>
            <person name="Henrissat B."/>
            <person name="Wiebenga A."/>
            <person name="De vries R.P."/>
            <person name="Grigoriev I.V."/>
            <person name="Mortensen U.H."/>
            <person name="Andersen M.R."/>
            <person name="Baker S.E."/>
        </authorList>
    </citation>
    <scope>NUCLEOTIDE SEQUENCE [LARGE SCALE GENOMIC DNA]</scope>
    <source>
        <strain evidence="2 3">CBS 101889</strain>
    </source>
</reference>
<dbReference type="RefSeq" id="XP_025553892.1">
    <property type="nucleotide sequence ID" value="XM_025699546.1"/>
</dbReference>
<dbReference type="OrthoDB" id="5305673at2759"/>
<name>A0A395I6C5_ASPHC</name>
<dbReference type="InterPro" id="IPR027417">
    <property type="entry name" value="P-loop_NTPase"/>
</dbReference>
<gene>
    <name evidence="2" type="ORF">BO97DRAFT_465390</name>
</gene>
<dbReference type="SUPFAM" id="SSF52540">
    <property type="entry name" value="P-loop containing nucleoside triphosphate hydrolases"/>
    <property type="match status" value="1"/>
</dbReference>
<dbReference type="Proteomes" id="UP000248961">
    <property type="component" value="Unassembled WGS sequence"/>
</dbReference>
<feature type="compositionally biased region" description="Low complexity" evidence="1">
    <location>
        <begin position="913"/>
        <end position="923"/>
    </location>
</feature>
<feature type="compositionally biased region" description="Polar residues" evidence="1">
    <location>
        <begin position="77"/>
        <end position="103"/>
    </location>
</feature>
<dbReference type="VEuPathDB" id="FungiDB:BO97DRAFT_465390"/>
<sequence length="1008" mass="111116">MTHIHIAGNVSFNGLIYPRSGGGDKNTKLCFEVLEGGATLITRLLSEPGFKKQHNCTVDGPNVEKACQGHPPDGSGVNHSNKSPNAGSSSEVSSHTTPGQSSEQGKHKKGATTPTQADKPGSGGTSYSSENLNSDSSSEVSPHTTPGQLSEQDGCEKGTTNSTQTDKPSSGGASHSSKSPNTGSSSGVSPHTAPGQASEQGERTIDDAAMRDGTESRRLSQADVFYCMSCSVPNASAGDGLMNAILDLQAQKSESAAVQHYKVEQLRKFDSNPTWYESISSGEAETIVMEGPTSTEPNIRKCTEWLARAQCKKLIFKMTRPLARGAIWDHIRRRTKELFVIVDANDLRAEGLDISRHLSWESTAQTFVKYAASTRWLHSLIYCPHLIVLFGCEGVIHCKEGQESTLYFDPKNAEGDFASRHSKGIVDVTGAFIAGLASSISDSSVASKTEIDGILPSAIRQGLTSARRLVEEGFISYKNSTPDYPVEQVTAKREQNHTISSIRIPKEDSKPNSWSIFLNLMGDTTEIARFIVRNGPGVVLSRVQTAQFGQLITADRQEMEGFRAITNLVEEYINGSKIEPLSIGVFGPPGCGKSFALTEVITGGPHPAKVEKKHFNISQFQQYSDLLSAFQEIRDVVLSGKIPMALFDEFDTSFGTTKLGWLRYFLAPMQDGRFLDQGQTHPLGRSIFVFMGGTSATFADFVKSTGSVDQPGEAPNPKTRKCSETQHFKSVKGPDFVSRLRGYVDIRGPDRLNNLDRMYSIRRAILLRALLERRMNMSSQHLHVDDTVLAGLLKVPEFNHGARSLEAILDMSRVSGRREFERAALPSEHQLCLHVKSEVFMDLVRTKDGLPDPLHENVSRKIKERLSSLRINNDYSNWGKEILASYDTHTAADDIVRKLRSINCYIVPKPSYPEESLPSSPEPQLKDDEKDRLAREDYERYLMEISNNQESRNTDRGTKPVSWEEEREDVKTIFHELIESILDIMKECDCCVYSLKFGAPIASKCVPI</sequence>
<feature type="region of interest" description="Disordered" evidence="1">
    <location>
        <begin position="912"/>
        <end position="931"/>
    </location>
</feature>
<feature type="compositionally biased region" description="Basic and acidic residues" evidence="1">
    <location>
        <begin position="952"/>
        <end position="963"/>
    </location>
</feature>
<proteinExistence type="predicted"/>
<accession>A0A395I6C5</accession>
<feature type="region of interest" description="Disordered" evidence="1">
    <location>
        <begin position="62"/>
        <end position="204"/>
    </location>
</feature>
<dbReference type="GeneID" id="37203835"/>
<evidence type="ECO:0000313" key="2">
    <source>
        <dbReference type="EMBL" id="RAL14738.1"/>
    </source>
</evidence>
<feature type="compositionally biased region" description="Polar residues" evidence="1">
    <location>
        <begin position="142"/>
        <end position="151"/>
    </location>
</feature>
<dbReference type="EMBL" id="KZ824274">
    <property type="protein sequence ID" value="RAL14738.1"/>
    <property type="molecule type" value="Genomic_DNA"/>
</dbReference>
<evidence type="ECO:0000313" key="3">
    <source>
        <dbReference type="Proteomes" id="UP000248961"/>
    </source>
</evidence>
<organism evidence="2 3">
    <name type="scientific">Aspergillus homomorphus (strain CBS 101889)</name>
    <dbReference type="NCBI Taxonomy" id="1450537"/>
    <lineage>
        <taxon>Eukaryota</taxon>
        <taxon>Fungi</taxon>
        <taxon>Dikarya</taxon>
        <taxon>Ascomycota</taxon>
        <taxon>Pezizomycotina</taxon>
        <taxon>Eurotiomycetes</taxon>
        <taxon>Eurotiomycetidae</taxon>
        <taxon>Eurotiales</taxon>
        <taxon>Aspergillaceae</taxon>
        <taxon>Aspergillus</taxon>
        <taxon>Aspergillus subgen. Circumdati</taxon>
    </lineage>
</organism>
<evidence type="ECO:0000256" key="1">
    <source>
        <dbReference type="SAM" id="MobiDB-lite"/>
    </source>
</evidence>
<protein>
    <recommendedName>
        <fullName evidence="4">ATPase AAA-type core domain-containing protein</fullName>
    </recommendedName>
</protein>
<dbReference type="STRING" id="1450537.A0A395I6C5"/>
<keyword evidence="3" id="KW-1185">Reference proteome</keyword>
<feature type="compositionally biased region" description="Low complexity" evidence="1">
    <location>
        <begin position="167"/>
        <end position="189"/>
    </location>
</feature>
<evidence type="ECO:0008006" key="4">
    <source>
        <dbReference type="Google" id="ProtNLM"/>
    </source>
</evidence>
<dbReference type="AlphaFoldDB" id="A0A395I6C5"/>
<feature type="region of interest" description="Disordered" evidence="1">
    <location>
        <begin position="944"/>
        <end position="963"/>
    </location>
</feature>